<sequence>MEDMTPTLEPARKAGATRTGGGGLALTAISAGFFLVILDTTIVAVALDRMAIGLRTSVTGLEWVVDGYTVTVAALLMLGGGLADRFGARRCFLTGLAFFGLASVACAAAPGVGVLVAARVVQGIGAALLIPASLALIRHTYPDPADRARATGIWGAIGSTAASCGPVLGGVLSENFGWPAVFVINAPICAATAILLWRTVPSVPGAAESIPIAGHLSTVVAMTGVTATAILAGARPLNSVALVIAVVAALLGLGTGVVAARRGNGLLPSDLRRSWAFRGGALIGLAQNFGFYGQLFVVSLYLQRQLHYSPTATGFALLPEAAIGILASALGGRHAARRGPRRVIVTGLTVGATGLLGLACTGPHTPYPVLAILLLLTGFGMAYTMPAATHVTVSAAGPDRAGLAGAAFNAARQLGSALGVAVAGSLLALAPAAIALPLAIAAAVFLAAALLATRLRGSADENR</sequence>
<dbReference type="InterPro" id="IPR020846">
    <property type="entry name" value="MFS_dom"/>
</dbReference>
<evidence type="ECO:0000256" key="5">
    <source>
        <dbReference type="SAM" id="MobiDB-lite"/>
    </source>
</evidence>
<feature type="transmembrane region" description="Helical" evidence="6">
    <location>
        <begin position="153"/>
        <end position="172"/>
    </location>
</feature>
<dbReference type="CDD" id="cd17321">
    <property type="entry name" value="MFS_MMR_MDR_like"/>
    <property type="match status" value="1"/>
</dbReference>
<feature type="region of interest" description="Disordered" evidence="5">
    <location>
        <begin position="1"/>
        <end position="20"/>
    </location>
</feature>
<feature type="domain" description="Major facilitator superfamily (MFS) profile" evidence="7">
    <location>
        <begin position="25"/>
        <end position="460"/>
    </location>
</feature>
<feature type="transmembrane region" description="Helical" evidence="6">
    <location>
        <begin position="21"/>
        <end position="47"/>
    </location>
</feature>
<feature type="transmembrane region" description="Helical" evidence="6">
    <location>
        <begin position="370"/>
        <end position="391"/>
    </location>
</feature>
<evidence type="ECO:0000256" key="3">
    <source>
        <dbReference type="ARBA" id="ARBA00022989"/>
    </source>
</evidence>
<feature type="transmembrane region" description="Helical" evidence="6">
    <location>
        <begin position="343"/>
        <end position="364"/>
    </location>
</feature>
<feature type="transmembrane region" description="Helical" evidence="6">
    <location>
        <begin position="240"/>
        <end position="260"/>
    </location>
</feature>
<evidence type="ECO:0000259" key="7">
    <source>
        <dbReference type="PROSITE" id="PS50850"/>
    </source>
</evidence>
<feature type="transmembrane region" description="Helical" evidence="6">
    <location>
        <begin position="308"/>
        <end position="331"/>
    </location>
</feature>
<evidence type="ECO:0000256" key="1">
    <source>
        <dbReference type="ARBA" id="ARBA00004651"/>
    </source>
</evidence>
<proteinExistence type="predicted"/>
<evidence type="ECO:0000256" key="4">
    <source>
        <dbReference type="ARBA" id="ARBA00023136"/>
    </source>
</evidence>
<evidence type="ECO:0000256" key="2">
    <source>
        <dbReference type="ARBA" id="ARBA00022692"/>
    </source>
</evidence>
<feature type="transmembrane region" description="Helical" evidence="6">
    <location>
        <begin position="403"/>
        <end position="428"/>
    </location>
</feature>
<feature type="transmembrane region" description="Helical" evidence="6">
    <location>
        <begin position="281"/>
        <end position="302"/>
    </location>
</feature>
<feature type="transmembrane region" description="Helical" evidence="6">
    <location>
        <begin position="124"/>
        <end position="141"/>
    </location>
</feature>
<dbReference type="OrthoDB" id="3392002at2"/>
<dbReference type="PANTHER" id="PTHR42718:SF40">
    <property type="entry name" value="METHYLENOMYCIN A RESISTANCE PROTEIN"/>
    <property type="match status" value="1"/>
</dbReference>
<dbReference type="GO" id="GO:0022857">
    <property type="term" value="F:transmembrane transporter activity"/>
    <property type="evidence" value="ECO:0007669"/>
    <property type="project" value="InterPro"/>
</dbReference>
<evidence type="ECO:0000256" key="6">
    <source>
        <dbReference type="SAM" id="Phobius"/>
    </source>
</evidence>
<name>A0A386Z9F7_9NOCA</name>
<evidence type="ECO:0000313" key="9">
    <source>
        <dbReference type="Proteomes" id="UP000267164"/>
    </source>
</evidence>
<dbReference type="Gene3D" id="1.20.1720.10">
    <property type="entry name" value="Multidrug resistance protein D"/>
    <property type="match status" value="1"/>
</dbReference>
<keyword evidence="3 6" id="KW-1133">Transmembrane helix</keyword>
<dbReference type="Gene3D" id="1.20.1250.20">
    <property type="entry name" value="MFS general substrate transporter like domains"/>
    <property type="match status" value="1"/>
</dbReference>
<organism evidence="8 9">
    <name type="scientific">Nocardia yunnanensis</name>
    <dbReference type="NCBI Taxonomy" id="2382165"/>
    <lineage>
        <taxon>Bacteria</taxon>
        <taxon>Bacillati</taxon>
        <taxon>Actinomycetota</taxon>
        <taxon>Actinomycetes</taxon>
        <taxon>Mycobacteriales</taxon>
        <taxon>Nocardiaceae</taxon>
        <taxon>Nocardia</taxon>
    </lineage>
</organism>
<dbReference type="InterPro" id="IPR036259">
    <property type="entry name" value="MFS_trans_sf"/>
</dbReference>
<dbReference type="PROSITE" id="PS50850">
    <property type="entry name" value="MFS"/>
    <property type="match status" value="1"/>
</dbReference>
<dbReference type="AlphaFoldDB" id="A0A386Z9F7"/>
<feature type="transmembrane region" description="Helical" evidence="6">
    <location>
        <begin position="67"/>
        <end position="83"/>
    </location>
</feature>
<comment type="subcellular location">
    <subcellularLocation>
        <location evidence="1">Cell membrane</location>
        <topology evidence="1">Multi-pass membrane protein</topology>
    </subcellularLocation>
</comment>
<feature type="transmembrane region" description="Helical" evidence="6">
    <location>
        <begin position="178"/>
        <end position="200"/>
    </location>
</feature>
<dbReference type="Proteomes" id="UP000267164">
    <property type="component" value="Chromosome"/>
</dbReference>
<dbReference type="InterPro" id="IPR011701">
    <property type="entry name" value="MFS"/>
</dbReference>
<feature type="transmembrane region" description="Helical" evidence="6">
    <location>
        <begin position="212"/>
        <end position="234"/>
    </location>
</feature>
<dbReference type="PANTHER" id="PTHR42718">
    <property type="entry name" value="MAJOR FACILITATOR SUPERFAMILY MULTIDRUG TRANSPORTER MFSC"/>
    <property type="match status" value="1"/>
</dbReference>
<dbReference type="KEGG" id="nyu:D7D52_10920"/>
<feature type="transmembrane region" description="Helical" evidence="6">
    <location>
        <begin position="95"/>
        <end position="118"/>
    </location>
</feature>
<protein>
    <submittedName>
        <fullName evidence="8">MFS transporter</fullName>
    </submittedName>
</protein>
<keyword evidence="9" id="KW-1185">Reference proteome</keyword>
<dbReference type="Pfam" id="PF07690">
    <property type="entry name" value="MFS_1"/>
    <property type="match status" value="1"/>
</dbReference>
<evidence type="ECO:0000313" key="8">
    <source>
        <dbReference type="EMBL" id="AYF74291.1"/>
    </source>
</evidence>
<dbReference type="EMBL" id="CP032568">
    <property type="protein sequence ID" value="AYF74291.1"/>
    <property type="molecule type" value="Genomic_DNA"/>
</dbReference>
<feature type="transmembrane region" description="Helical" evidence="6">
    <location>
        <begin position="434"/>
        <end position="453"/>
    </location>
</feature>
<keyword evidence="2 6" id="KW-0812">Transmembrane</keyword>
<gene>
    <name evidence="8" type="ORF">D7D52_10920</name>
</gene>
<keyword evidence="4 6" id="KW-0472">Membrane</keyword>
<dbReference type="GO" id="GO:0005886">
    <property type="term" value="C:plasma membrane"/>
    <property type="evidence" value="ECO:0007669"/>
    <property type="project" value="UniProtKB-SubCell"/>
</dbReference>
<dbReference type="SUPFAM" id="SSF103473">
    <property type="entry name" value="MFS general substrate transporter"/>
    <property type="match status" value="1"/>
</dbReference>
<accession>A0A386Z9F7</accession>
<reference evidence="8 9" key="1">
    <citation type="submission" date="2018-09" db="EMBL/GenBank/DDBJ databases">
        <title>Nocardia yunnanensis sp. nov., an actinomycete isolated from a soil sample.</title>
        <authorList>
            <person name="Zhang J."/>
        </authorList>
    </citation>
    <scope>NUCLEOTIDE SEQUENCE [LARGE SCALE GENOMIC DNA]</scope>
    <source>
        <strain evidence="8 9">CFHS0054</strain>
    </source>
</reference>